<dbReference type="PANTHER" id="PTHR10846:SF8">
    <property type="entry name" value="INNER MEMBRANE PROTEIN YRBG"/>
    <property type="match status" value="1"/>
</dbReference>
<feature type="transmembrane region" description="Helical" evidence="5">
    <location>
        <begin position="215"/>
        <end position="238"/>
    </location>
</feature>
<sequence>MVFIIFILCAVITVICAIKLSTYADALSEKTALGGMLVGTIFLAGATSLPEVTTSITAIVLDNPDIAVGNVLGSNMFNLLILASFDLYYRRKQIFKGASGEHFYTASIGLLLAVTTLLALTLRLNITLLGVGIDTLIIVTIYAAGMYVLTSRAKKDTLGYEEPEVEEENKLNTSAISLKRAIYGFIIAAVVILVSGSFLTITGDRIAVITGLGSSFVGSFLIAATTSLPEAIAVLIAIQLRNYNLAIGSILGSNLFNMLILVGTDVLYQKGAVLSFVSPVNQITAAAVAVLSVIVLYSLLRKNYHSATSYAFPSVLLIIIYLVSSYLIFVH</sequence>
<evidence type="ECO:0000256" key="1">
    <source>
        <dbReference type="ARBA" id="ARBA00004141"/>
    </source>
</evidence>
<name>A0ABT5VB01_9BACI</name>
<keyword evidence="4 5" id="KW-0472">Membrane</keyword>
<reference evidence="7" key="1">
    <citation type="submission" date="2024-05" db="EMBL/GenBank/DDBJ databases">
        <title>Alkalihalobacillus sp. strain MEB203 novel alkaliphilic bacterium from Lonar Lake, India.</title>
        <authorList>
            <person name="Joshi A."/>
            <person name="Thite S."/>
            <person name="Mengade P."/>
        </authorList>
    </citation>
    <scope>NUCLEOTIDE SEQUENCE</scope>
    <source>
        <strain evidence="7">MEB 203</strain>
    </source>
</reference>
<feature type="transmembrane region" description="Helical" evidence="5">
    <location>
        <begin position="71"/>
        <end position="89"/>
    </location>
</feature>
<feature type="domain" description="Sodium/calcium exchanger membrane region" evidence="6">
    <location>
        <begin position="181"/>
        <end position="329"/>
    </location>
</feature>
<keyword evidence="3 5" id="KW-1133">Transmembrane helix</keyword>
<gene>
    <name evidence="7" type="ORF">N7Z68_04465</name>
</gene>
<feature type="transmembrane region" description="Helical" evidence="5">
    <location>
        <begin position="181"/>
        <end position="203"/>
    </location>
</feature>
<dbReference type="Pfam" id="PF01699">
    <property type="entry name" value="Na_Ca_ex"/>
    <property type="match status" value="2"/>
</dbReference>
<dbReference type="PANTHER" id="PTHR10846">
    <property type="entry name" value="SODIUM/POTASSIUM/CALCIUM EXCHANGER"/>
    <property type="match status" value="1"/>
</dbReference>
<dbReference type="EMBL" id="JAOTPO010000002">
    <property type="protein sequence ID" value="MDE5412629.1"/>
    <property type="molecule type" value="Genomic_DNA"/>
</dbReference>
<feature type="transmembrane region" description="Helical" evidence="5">
    <location>
        <begin position="280"/>
        <end position="300"/>
    </location>
</feature>
<feature type="domain" description="Sodium/calcium exchanger membrane region" evidence="6">
    <location>
        <begin position="2"/>
        <end position="122"/>
    </location>
</feature>
<feature type="transmembrane region" description="Helical" evidence="5">
    <location>
        <begin position="245"/>
        <end position="268"/>
    </location>
</feature>
<feature type="transmembrane region" description="Helical" evidence="5">
    <location>
        <begin position="101"/>
        <end position="120"/>
    </location>
</feature>
<dbReference type="Proteomes" id="UP001148125">
    <property type="component" value="Unassembled WGS sequence"/>
</dbReference>
<dbReference type="InterPro" id="IPR004837">
    <property type="entry name" value="NaCa_Exmemb"/>
</dbReference>
<protein>
    <submittedName>
        <fullName evidence="7">Sodium:calcium antiporter</fullName>
    </submittedName>
</protein>
<dbReference type="InterPro" id="IPR004481">
    <property type="entry name" value="K/Na/Ca-exchanger"/>
</dbReference>
<dbReference type="Gene3D" id="1.20.1420.30">
    <property type="entry name" value="NCX, central ion-binding region"/>
    <property type="match status" value="1"/>
</dbReference>
<keyword evidence="2 5" id="KW-0812">Transmembrane</keyword>
<comment type="subcellular location">
    <subcellularLocation>
        <location evidence="1">Membrane</location>
        <topology evidence="1">Multi-pass membrane protein</topology>
    </subcellularLocation>
</comment>
<feature type="transmembrane region" description="Helical" evidence="5">
    <location>
        <begin position="307"/>
        <end position="329"/>
    </location>
</feature>
<evidence type="ECO:0000256" key="5">
    <source>
        <dbReference type="SAM" id="Phobius"/>
    </source>
</evidence>
<evidence type="ECO:0000256" key="3">
    <source>
        <dbReference type="ARBA" id="ARBA00022989"/>
    </source>
</evidence>
<evidence type="ECO:0000313" key="8">
    <source>
        <dbReference type="Proteomes" id="UP001148125"/>
    </source>
</evidence>
<evidence type="ECO:0000259" key="6">
    <source>
        <dbReference type="Pfam" id="PF01699"/>
    </source>
</evidence>
<comment type="caution">
    <text evidence="7">The sequence shown here is derived from an EMBL/GenBank/DDBJ whole genome shotgun (WGS) entry which is preliminary data.</text>
</comment>
<organism evidence="7 8">
    <name type="scientific">Alkalihalobacterium chitinilyticum</name>
    <dbReference type="NCBI Taxonomy" id="2980103"/>
    <lineage>
        <taxon>Bacteria</taxon>
        <taxon>Bacillati</taxon>
        <taxon>Bacillota</taxon>
        <taxon>Bacilli</taxon>
        <taxon>Bacillales</taxon>
        <taxon>Bacillaceae</taxon>
        <taxon>Alkalihalobacterium</taxon>
    </lineage>
</organism>
<dbReference type="InterPro" id="IPR044880">
    <property type="entry name" value="NCX_ion-bd_dom_sf"/>
</dbReference>
<evidence type="ECO:0000256" key="2">
    <source>
        <dbReference type="ARBA" id="ARBA00022692"/>
    </source>
</evidence>
<keyword evidence="8" id="KW-1185">Reference proteome</keyword>
<dbReference type="RefSeq" id="WP_275117258.1">
    <property type="nucleotide sequence ID" value="NZ_JAOTPO010000002.1"/>
</dbReference>
<evidence type="ECO:0000256" key="4">
    <source>
        <dbReference type="ARBA" id="ARBA00023136"/>
    </source>
</evidence>
<feature type="transmembrane region" description="Helical" evidence="5">
    <location>
        <begin position="126"/>
        <end position="149"/>
    </location>
</feature>
<accession>A0ABT5VB01</accession>
<evidence type="ECO:0000313" key="7">
    <source>
        <dbReference type="EMBL" id="MDE5412629.1"/>
    </source>
</evidence>
<proteinExistence type="predicted"/>